<dbReference type="RefSeq" id="WP_425344954.1">
    <property type="nucleotide sequence ID" value="NZ_JBGUBD010000004.1"/>
</dbReference>
<accession>A0ABV4U350</accession>
<reference evidence="2 3" key="1">
    <citation type="submission" date="2024-08" db="EMBL/GenBank/DDBJ databases">
        <title>Whole-genome sequencing of halo(alkali)philic microorganisms from hypersaline lakes.</title>
        <authorList>
            <person name="Sorokin D.Y."/>
            <person name="Merkel A.Y."/>
            <person name="Messina E."/>
            <person name="Yakimov M."/>
        </authorList>
    </citation>
    <scope>NUCLEOTIDE SEQUENCE [LARGE SCALE GENOMIC DNA]</scope>
    <source>
        <strain evidence="2 3">AB-hyl4</strain>
    </source>
</reference>
<gene>
    <name evidence="2" type="ORF">ACERK3_06910</name>
</gene>
<keyword evidence="3" id="KW-1185">Reference proteome</keyword>
<keyword evidence="1" id="KW-0812">Transmembrane</keyword>
<evidence type="ECO:0000313" key="3">
    <source>
        <dbReference type="Proteomes" id="UP001575105"/>
    </source>
</evidence>
<feature type="transmembrane region" description="Helical" evidence="1">
    <location>
        <begin position="12"/>
        <end position="41"/>
    </location>
</feature>
<organism evidence="2 3">
    <name type="scientific">Natronomicrosphaera hydrolytica</name>
    <dbReference type="NCBI Taxonomy" id="3242702"/>
    <lineage>
        <taxon>Bacteria</taxon>
        <taxon>Pseudomonadati</taxon>
        <taxon>Planctomycetota</taxon>
        <taxon>Phycisphaerae</taxon>
        <taxon>Phycisphaerales</taxon>
        <taxon>Phycisphaeraceae</taxon>
        <taxon>Natronomicrosphaera</taxon>
    </lineage>
</organism>
<comment type="caution">
    <text evidence="2">The sequence shown here is derived from an EMBL/GenBank/DDBJ whole genome shotgun (WGS) entry which is preliminary data.</text>
</comment>
<name>A0ABV4U350_9BACT</name>
<keyword evidence="1" id="KW-0472">Membrane</keyword>
<proteinExistence type="predicted"/>
<dbReference type="EMBL" id="JBGUBD010000004">
    <property type="protein sequence ID" value="MFA9478025.1"/>
    <property type="molecule type" value="Genomic_DNA"/>
</dbReference>
<protein>
    <submittedName>
        <fullName evidence="2">Uncharacterized protein</fullName>
    </submittedName>
</protein>
<evidence type="ECO:0000313" key="2">
    <source>
        <dbReference type="EMBL" id="MFA9478025.1"/>
    </source>
</evidence>
<sequence>MANQANTTRRGCGCGTLVLGCLGVIVLFVVGIVAVGVFAWWQWTSTPDYWDEQRARIAQLTPEERDQRAEAVEHRISSWLSQANGADPDRNYAARSLGEAGEGADAPAEQSQSLSMSFDEVNAWLDRRLTGWMQQQEVDVDLPVRDLIITSRDGKLIVAGDVHIRQFNQVVSAVIDANLLADGDLHLHVERVRIGRVPLPSDAVVQYARQHIPDDEKTQAVRQALDVFEGTSFTPVYRIDNEREVRLVAWSVSDDGVELTIDTSPRSDRR</sequence>
<dbReference type="Proteomes" id="UP001575105">
    <property type="component" value="Unassembled WGS sequence"/>
</dbReference>
<evidence type="ECO:0000256" key="1">
    <source>
        <dbReference type="SAM" id="Phobius"/>
    </source>
</evidence>
<keyword evidence="1" id="KW-1133">Transmembrane helix</keyword>